<sequence length="88" mass="10072">MILVSQRNDTLHYRAKDSILAVHYSREKHLRRARVCPVSIEDRRDGWGLPLAILLKLQYGNEYMATIAENTHVSSGLVTFQSRCEADS</sequence>
<organism evidence="1 2">
    <name type="scientific">Nephila pilipes</name>
    <name type="common">Giant wood spider</name>
    <name type="synonym">Nephila maculata</name>
    <dbReference type="NCBI Taxonomy" id="299642"/>
    <lineage>
        <taxon>Eukaryota</taxon>
        <taxon>Metazoa</taxon>
        <taxon>Ecdysozoa</taxon>
        <taxon>Arthropoda</taxon>
        <taxon>Chelicerata</taxon>
        <taxon>Arachnida</taxon>
        <taxon>Araneae</taxon>
        <taxon>Araneomorphae</taxon>
        <taxon>Entelegynae</taxon>
        <taxon>Araneoidea</taxon>
        <taxon>Nephilidae</taxon>
        <taxon>Nephila</taxon>
    </lineage>
</organism>
<gene>
    <name evidence="1" type="ORF">NPIL_33881</name>
</gene>
<proteinExistence type="predicted"/>
<accession>A0A8X6NE03</accession>
<protein>
    <submittedName>
        <fullName evidence="1">Uncharacterized protein</fullName>
    </submittedName>
</protein>
<dbReference type="AlphaFoldDB" id="A0A8X6NE03"/>
<evidence type="ECO:0000313" key="2">
    <source>
        <dbReference type="Proteomes" id="UP000887013"/>
    </source>
</evidence>
<evidence type="ECO:0000313" key="1">
    <source>
        <dbReference type="EMBL" id="GFT09676.1"/>
    </source>
</evidence>
<reference evidence="1" key="1">
    <citation type="submission" date="2020-08" db="EMBL/GenBank/DDBJ databases">
        <title>Multicomponent nature underlies the extraordinary mechanical properties of spider dragline silk.</title>
        <authorList>
            <person name="Kono N."/>
            <person name="Nakamura H."/>
            <person name="Mori M."/>
            <person name="Yoshida Y."/>
            <person name="Ohtoshi R."/>
            <person name="Malay A.D."/>
            <person name="Moran D.A.P."/>
            <person name="Tomita M."/>
            <person name="Numata K."/>
            <person name="Arakawa K."/>
        </authorList>
    </citation>
    <scope>NUCLEOTIDE SEQUENCE</scope>
</reference>
<dbReference type="Proteomes" id="UP000887013">
    <property type="component" value="Unassembled WGS sequence"/>
</dbReference>
<comment type="caution">
    <text evidence="1">The sequence shown here is derived from an EMBL/GenBank/DDBJ whole genome shotgun (WGS) entry which is preliminary data.</text>
</comment>
<dbReference type="EMBL" id="BMAW01008673">
    <property type="protein sequence ID" value="GFT09676.1"/>
    <property type="molecule type" value="Genomic_DNA"/>
</dbReference>
<name>A0A8X6NE03_NEPPI</name>
<keyword evidence="2" id="KW-1185">Reference proteome</keyword>